<organism evidence="10 11">
    <name type="scientific">Dillenia turbinata</name>
    <dbReference type="NCBI Taxonomy" id="194707"/>
    <lineage>
        <taxon>Eukaryota</taxon>
        <taxon>Viridiplantae</taxon>
        <taxon>Streptophyta</taxon>
        <taxon>Embryophyta</taxon>
        <taxon>Tracheophyta</taxon>
        <taxon>Spermatophyta</taxon>
        <taxon>Magnoliopsida</taxon>
        <taxon>eudicotyledons</taxon>
        <taxon>Gunneridae</taxon>
        <taxon>Pentapetalae</taxon>
        <taxon>Dilleniales</taxon>
        <taxon>Dilleniaceae</taxon>
        <taxon>Dillenia</taxon>
    </lineage>
</organism>
<evidence type="ECO:0000256" key="2">
    <source>
        <dbReference type="ARBA" id="ARBA00009977"/>
    </source>
</evidence>
<dbReference type="AlphaFoldDB" id="A0AAN8VCL7"/>
<dbReference type="PANTHER" id="PTHR33228:SF76">
    <property type="entry name" value="PROTEIN GLUTAMINE DUMPER 7"/>
    <property type="match status" value="1"/>
</dbReference>
<keyword evidence="4 9" id="KW-0812">Transmembrane</keyword>
<name>A0AAN8VCL7_9MAGN</name>
<reference evidence="10 11" key="1">
    <citation type="submission" date="2023-12" db="EMBL/GenBank/DDBJ databases">
        <title>A high-quality genome assembly for Dillenia turbinata (Dilleniales).</title>
        <authorList>
            <person name="Chanderbali A."/>
        </authorList>
    </citation>
    <scope>NUCLEOTIDE SEQUENCE [LARGE SCALE GENOMIC DNA]</scope>
    <source>
        <strain evidence="10">LSX21</strain>
        <tissue evidence="10">Leaf</tissue>
    </source>
</reference>
<comment type="subcellular location">
    <subcellularLocation>
        <location evidence="1">Membrane</location>
        <topology evidence="1">Single-pass membrane protein</topology>
    </subcellularLocation>
</comment>
<dbReference type="PANTHER" id="PTHR33228">
    <property type="entry name" value="PROTEIN GLUTAMINE DUMPER 4-RELATED"/>
    <property type="match status" value="1"/>
</dbReference>
<evidence type="ECO:0000313" key="10">
    <source>
        <dbReference type="EMBL" id="KAK6925183.1"/>
    </source>
</evidence>
<keyword evidence="3" id="KW-0813">Transport</keyword>
<proteinExistence type="inferred from homology"/>
<evidence type="ECO:0000313" key="11">
    <source>
        <dbReference type="Proteomes" id="UP001370490"/>
    </source>
</evidence>
<dbReference type="GO" id="GO:0006865">
    <property type="term" value="P:amino acid transport"/>
    <property type="evidence" value="ECO:0007669"/>
    <property type="project" value="UniProtKB-KW"/>
</dbReference>
<sequence>MNVTETSMSQWNSPLPYLFGGLAFILGLMAAALIILVCSRDRPSPEESNGLEEETHSSSSDPTNSTNIEPKIVVIMPGEVLKKLDPGIAEKLEEVKIKRAFWDCGCSKAPGPDEFNF</sequence>
<feature type="region of interest" description="Disordered" evidence="8">
    <location>
        <begin position="42"/>
        <end position="69"/>
    </location>
</feature>
<protein>
    <submittedName>
        <fullName evidence="10">Uncharacterized protein</fullName>
    </submittedName>
</protein>
<dbReference type="Proteomes" id="UP001370490">
    <property type="component" value="Unassembled WGS sequence"/>
</dbReference>
<evidence type="ECO:0000256" key="3">
    <source>
        <dbReference type="ARBA" id="ARBA00022448"/>
    </source>
</evidence>
<gene>
    <name evidence="10" type="ORF">RJ641_009509</name>
</gene>
<evidence type="ECO:0000256" key="1">
    <source>
        <dbReference type="ARBA" id="ARBA00004167"/>
    </source>
</evidence>
<feature type="compositionally biased region" description="Polar residues" evidence="8">
    <location>
        <begin position="57"/>
        <end position="68"/>
    </location>
</feature>
<comment type="similarity">
    <text evidence="2">Belongs to the GLUTAMINE DUMPER 1 (TC 9.B.60) family.</text>
</comment>
<evidence type="ECO:0000256" key="5">
    <source>
        <dbReference type="ARBA" id="ARBA00022970"/>
    </source>
</evidence>
<evidence type="ECO:0000256" key="9">
    <source>
        <dbReference type="SAM" id="Phobius"/>
    </source>
</evidence>
<evidence type="ECO:0000256" key="8">
    <source>
        <dbReference type="SAM" id="MobiDB-lite"/>
    </source>
</evidence>
<keyword evidence="6 9" id="KW-1133">Transmembrane helix</keyword>
<dbReference type="GO" id="GO:0016020">
    <property type="term" value="C:membrane"/>
    <property type="evidence" value="ECO:0007669"/>
    <property type="project" value="UniProtKB-SubCell"/>
</dbReference>
<comment type="caution">
    <text evidence="10">The sequence shown here is derived from an EMBL/GenBank/DDBJ whole genome shotgun (WGS) entry which is preliminary data.</text>
</comment>
<evidence type="ECO:0000256" key="6">
    <source>
        <dbReference type="ARBA" id="ARBA00022989"/>
    </source>
</evidence>
<accession>A0AAN8VCL7</accession>
<evidence type="ECO:0000256" key="4">
    <source>
        <dbReference type="ARBA" id="ARBA00022692"/>
    </source>
</evidence>
<dbReference type="GO" id="GO:0080143">
    <property type="term" value="P:regulation of amino acid export"/>
    <property type="evidence" value="ECO:0007669"/>
    <property type="project" value="InterPro"/>
</dbReference>
<keyword evidence="5" id="KW-0029">Amino-acid transport</keyword>
<evidence type="ECO:0000256" key="7">
    <source>
        <dbReference type="ARBA" id="ARBA00023136"/>
    </source>
</evidence>
<keyword evidence="11" id="KW-1185">Reference proteome</keyword>
<keyword evidence="7 9" id="KW-0472">Membrane</keyword>
<dbReference type="EMBL" id="JBAMMX010000016">
    <property type="protein sequence ID" value="KAK6925183.1"/>
    <property type="molecule type" value="Genomic_DNA"/>
</dbReference>
<dbReference type="InterPro" id="IPR040359">
    <property type="entry name" value="GDU"/>
</dbReference>
<feature type="transmembrane region" description="Helical" evidence="9">
    <location>
        <begin position="17"/>
        <end position="38"/>
    </location>
</feature>